<evidence type="ECO:0000256" key="2">
    <source>
        <dbReference type="SAM" id="Phobius"/>
    </source>
</evidence>
<dbReference type="GO" id="GO:0016020">
    <property type="term" value="C:membrane"/>
    <property type="evidence" value="ECO:0007669"/>
    <property type="project" value="InterPro"/>
</dbReference>
<dbReference type="InterPro" id="IPR003425">
    <property type="entry name" value="CCB3/YggT"/>
</dbReference>
<keyword evidence="2" id="KW-0472">Membrane</keyword>
<protein>
    <recommendedName>
        <fullName evidence="4">YggT family protein</fullName>
    </recommendedName>
</protein>
<evidence type="ECO:0008006" key="4">
    <source>
        <dbReference type="Google" id="ProtNLM"/>
    </source>
</evidence>
<evidence type="ECO:0000256" key="1">
    <source>
        <dbReference type="ARBA" id="ARBA00010894"/>
    </source>
</evidence>
<evidence type="ECO:0000313" key="3">
    <source>
        <dbReference type="EMBL" id="CBX29491.1"/>
    </source>
</evidence>
<accession>E1YFZ7</accession>
<dbReference type="AlphaFoldDB" id="E1YFZ7"/>
<reference evidence="3" key="1">
    <citation type="journal article" date="2011" name="Environ. Microbiol.">
        <title>Genomic insights into the metabolic potential of the polycyclic aromatic hydrocarbon degrading sulfate-reducing Deltaproteobacterium N47.</title>
        <authorList>
            <person name="Bergmann F."/>
            <person name="Selesi D."/>
            <person name="Weinmaier T."/>
            <person name="Tischler P."/>
            <person name="Rattei T."/>
            <person name="Meckenstock R.U."/>
        </authorList>
    </citation>
    <scope>NUCLEOTIDE SEQUENCE</scope>
</reference>
<feature type="transmembrane region" description="Helical" evidence="2">
    <location>
        <begin position="7"/>
        <end position="32"/>
    </location>
</feature>
<keyword evidence="2" id="KW-1133">Transmembrane helix</keyword>
<organism evidence="3">
    <name type="scientific">uncultured Desulfobacterium sp</name>
    <dbReference type="NCBI Taxonomy" id="201089"/>
    <lineage>
        <taxon>Bacteria</taxon>
        <taxon>Pseudomonadati</taxon>
        <taxon>Thermodesulfobacteriota</taxon>
        <taxon>Desulfobacteria</taxon>
        <taxon>Desulfobacterales</taxon>
        <taxon>Desulfobacteriaceae</taxon>
        <taxon>Desulfobacterium</taxon>
        <taxon>environmental samples</taxon>
    </lineage>
</organism>
<dbReference type="PANTHER" id="PTHR33219:SF14">
    <property type="entry name" value="PROTEIN COFACTOR ASSEMBLY OF COMPLEX C SUBUNIT B CCB3, CHLOROPLASTIC-RELATED"/>
    <property type="match status" value="1"/>
</dbReference>
<gene>
    <name evidence="3" type="ORF">N47_J04720</name>
</gene>
<name>E1YFZ7_9BACT</name>
<comment type="similarity">
    <text evidence="1">Belongs to the YggT family.</text>
</comment>
<sequence>MFILGNFLAASAVVIGYVLRLYMWVIIVRAILSWVNPDPYNPIVRFIHNITEPVLYPIRSRIPNMGGLDLAPIIVILAIVFLENFLVTTLQKLAFMLS</sequence>
<proteinExistence type="inferred from homology"/>
<dbReference type="EMBL" id="FR695872">
    <property type="protein sequence ID" value="CBX29491.1"/>
    <property type="molecule type" value="Genomic_DNA"/>
</dbReference>
<dbReference type="Pfam" id="PF02325">
    <property type="entry name" value="CCB3_YggT"/>
    <property type="match status" value="1"/>
</dbReference>
<dbReference type="PANTHER" id="PTHR33219">
    <property type="entry name" value="YLMG HOMOLOG PROTEIN 2, CHLOROPLASTIC"/>
    <property type="match status" value="1"/>
</dbReference>
<feature type="transmembrane region" description="Helical" evidence="2">
    <location>
        <begin position="70"/>
        <end position="90"/>
    </location>
</feature>
<keyword evidence="2" id="KW-0812">Transmembrane</keyword>